<name>A0A927HZC4_9HYPH</name>
<evidence type="ECO:0000256" key="1">
    <source>
        <dbReference type="SAM" id="Phobius"/>
    </source>
</evidence>
<dbReference type="EMBL" id="JACXWY010000005">
    <property type="protein sequence ID" value="MBD3846119.1"/>
    <property type="molecule type" value="Genomic_DNA"/>
</dbReference>
<keyword evidence="1" id="KW-1133">Transmembrane helix</keyword>
<evidence type="ECO:0000313" key="2">
    <source>
        <dbReference type="EMBL" id="MBD3846119.1"/>
    </source>
</evidence>
<keyword evidence="1" id="KW-0472">Membrane</keyword>
<comment type="caution">
    <text evidence="2">The sequence shown here is derived from an EMBL/GenBank/DDBJ whole genome shotgun (WGS) entry which is preliminary data.</text>
</comment>
<feature type="transmembrane region" description="Helical" evidence="1">
    <location>
        <begin position="97"/>
        <end position="116"/>
    </location>
</feature>
<organism evidence="2 3">
    <name type="scientific">Bosea spartocytisi</name>
    <dbReference type="NCBI Taxonomy" id="2773451"/>
    <lineage>
        <taxon>Bacteria</taxon>
        <taxon>Pseudomonadati</taxon>
        <taxon>Pseudomonadota</taxon>
        <taxon>Alphaproteobacteria</taxon>
        <taxon>Hyphomicrobiales</taxon>
        <taxon>Boseaceae</taxon>
        <taxon>Bosea</taxon>
    </lineage>
</organism>
<feature type="transmembrane region" description="Helical" evidence="1">
    <location>
        <begin position="71"/>
        <end position="91"/>
    </location>
</feature>
<keyword evidence="3" id="KW-1185">Reference proteome</keyword>
<feature type="transmembrane region" description="Helical" evidence="1">
    <location>
        <begin position="137"/>
        <end position="157"/>
    </location>
</feature>
<feature type="transmembrane region" description="Helical" evidence="1">
    <location>
        <begin position="6"/>
        <end position="23"/>
    </location>
</feature>
<dbReference type="Pfam" id="PF11158">
    <property type="entry name" value="DUF2938"/>
    <property type="match status" value="1"/>
</dbReference>
<dbReference type="Proteomes" id="UP000619295">
    <property type="component" value="Unassembled WGS sequence"/>
</dbReference>
<keyword evidence="1" id="KW-0812">Transmembrane</keyword>
<evidence type="ECO:0000313" key="3">
    <source>
        <dbReference type="Proteomes" id="UP000619295"/>
    </source>
</evidence>
<gene>
    <name evidence="2" type="ORF">IED13_10455</name>
</gene>
<accession>A0A927HZC4</accession>
<dbReference type="RefSeq" id="WP_133560914.1">
    <property type="nucleotide sequence ID" value="NZ_JACXWY010000005.1"/>
</dbReference>
<dbReference type="AlphaFoldDB" id="A0A927HZC4"/>
<sequence length="158" mass="17257">MADLIYRAVVIGIGATILFDLWAQFLRLFGMPKPNWGPPGRWFAHLLRGRVVHEDIGKAEPVANEVALGWLFHYLVGILFAGIVLVVWGMGWARNPTFLPALIVGLATVGCGWFILQPGMGMGIAASKRPNANQIRLLNIVGHTVFAIGLYGTALLIR</sequence>
<proteinExistence type="predicted"/>
<protein>
    <submittedName>
        <fullName evidence="2">DUF2938 domain-containing protein</fullName>
    </submittedName>
</protein>
<reference evidence="2" key="1">
    <citation type="submission" date="2020-09" db="EMBL/GenBank/DDBJ databases">
        <title>Bosea spartocytisi sp. nov. a root nodule endophyte of Spartocytisus supranubius in the high mountain ecosystem fo the Teide National Park (Canary Islands, Spain).</title>
        <authorList>
            <person name="Pulido-Suarez L."/>
            <person name="Peix A."/>
            <person name="Igual J.M."/>
            <person name="Socas-Perez N."/>
            <person name="Velazquez E."/>
            <person name="Flores-Felix J.D."/>
            <person name="Leon-Barrios M."/>
        </authorList>
    </citation>
    <scope>NUCLEOTIDE SEQUENCE</scope>
    <source>
        <strain evidence="2">SSUT16</strain>
    </source>
</reference>
<dbReference type="InterPro" id="IPR021329">
    <property type="entry name" value="DUF2938"/>
</dbReference>